<dbReference type="HOGENOM" id="CLU_810665_0_0_11"/>
<dbReference type="RefSeq" id="WP_045526346.1">
    <property type="nucleotide sequence ID" value="NZ_CP011043.1"/>
</dbReference>
<accession>A0A0D5CEC4</accession>
<dbReference type="InterPro" id="IPR011629">
    <property type="entry name" value="CobW-like_C"/>
</dbReference>
<name>A0A0D5CEC4_9MICO</name>
<dbReference type="InterPro" id="IPR051927">
    <property type="entry name" value="Zn_Chap_cDPG_Synth"/>
</dbReference>
<dbReference type="PANTHER" id="PTHR43603">
    <property type="entry name" value="COBW DOMAIN-CONTAINING PROTEIN DDB_G0274527"/>
    <property type="match status" value="1"/>
</dbReference>
<evidence type="ECO:0000313" key="2">
    <source>
        <dbReference type="EMBL" id="AJW77971.1"/>
    </source>
</evidence>
<organism evidence="2 3">
    <name type="scientific">Clavibacter michiganensis subsp. insidiosus</name>
    <dbReference type="NCBI Taxonomy" id="33014"/>
    <lineage>
        <taxon>Bacteria</taxon>
        <taxon>Bacillati</taxon>
        <taxon>Actinomycetota</taxon>
        <taxon>Actinomycetes</taxon>
        <taxon>Micrococcales</taxon>
        <taxon>Microbacteriaceae</taxon>
        <taxon>Clavibacter</taxon>
    </lineage>
</organism>
<proteinExistence type="predicted"/>
<dbReference type="PANTHER" id="PTHR43603:SF1">
    <property type="entry name" value="ZINC-REGULATED GTPASE METALLOPROTEIN ACTIVATOR 1"/>
    <property type="match status" value="1"/>
</dbReference>
<dbReference type="Proteomes" id="UP000032604">
    <property type="component" value="Chromosome"/>
</dbReference>
<dbReference type="Pfam" id="PF07683">
    <property type="entry name" value="CobW_C"/>
    <property type="match status" value="1"/>
</dbReference>
<dbReference type="PATRIC" id="fig|33014.5.peg.302"/>
<protein>
    <submittedName>
        <fullName evidence="2">Cobalamin biosynthesis protein CobW</fullName>
    </submittedName>
</protein>
<dbReference type="KEGG" id="cmh:VO01_01415"/>
<evidence type="ECO:0000259" key="1">
    <source>
        <dbReference type="SMART" id="SM00833"/>
    </source>
</evidence>
<evidence type="ECO:0000313" key="3">
    <source>
        <dbReference type="Proteomes" id="UP000032604"/>
    </source>
</evidence>
<dbReference type="EMBL" id="CP011043">
    <property type="protein sequence ID" value="AJW77971.1"/>
    <property type="molecule type" value="Genomic_DNA"/>
</dbReference>
<dbReference type="AlphaFoldDB" id="A0A0D5CEC4"/>
<dbReference type="SUPFAM" id="SSF90002">
    <property type="entry name" value="Hypothetical protein YjiA, C-terminal domain"/>
    <property type="match status" value="1"/>
</dbReference>
<dbReference type="SMART" id="SM00833">
    <property type="entry name" value="CobW_C"/>
    <property type="match status" value="1"/>
</dbReference>
<feature type="domain" description="CobW C-terminal" evidence="1">
    <location>
        <begin position="230"/>
        <end position="328"/>
    </location>
</feature>
<dbReference type="OrthoDB" id="9808822at2"/>
<reference evidence="2 3" key="1">
    <citation type="journal article" date="2015" name="Genome Announc.">
        <title>Complete Genome Sequence of Clavibacter michiganensis subsp. insidiosus R1-1 Using PacBio Single-Molecule Real-Time Technology.</title>
        <authorList>
            <person name="Lu Y."/>
            <person name="Samac D.A."/>
            <person name="Glazebrook J."/>
            <person name="Ishimaru C.A."/>
        </authorList>
    </citation>
    <scope>NUCLEOTIDE SEQUENCE [LARGE SCALE GENOMIC DNA]</scope>
    <source>
        <strain evidence="2 3">R1-1</strain>
    </source>
</reference>
<sequence>MDPHANARPSVVRGGLAVTLVSASDLAAASRVAAAAVGAPASAPPAVVEAPGGDSGDLGADLADGLIADADDGRTGLAVVALEPAADPLEVALVLEHVVEARRPGSTPIGILDVVAVSSVAEIRELLLDPGDADATPFDAAERLAGRLECASVVVLDDLDPDRPTPDARRAVALLAHLAPDARVVVTADRASLAPAPLRIGRGRARGLAAGMGWQIALAGEAGPTTAGGMGVHVFRDPRPFHPGRLHRAVAHDLVPGPVGRIVRSRGLVRLATRPATVGAWATAGDVLSLDPTAMRSWDADSPAGQEIAFVGEHLDGELLDRILGACLLEPAELIAGPDAWHGYADPFPVWDTEHRH</sequence>
<gene>
    <name evidence="2" type="ORF">VO01_01415</name>
</gene>